<dbReference type="AlphaFoldDB" id="A0A060PSH2"/>
<dbReference type="Proteomes" id="UP000031662">
    <property type="component" value="Chromosome"/>
</dbReference>
<dbReference type="RefSeq" id="WP_041050232.1">
    <property type="nucleotide sequence ID" value="NZ_AP014523.1"/>
</dbReference>
<accession>A0A060PSH2</accession>
<dbReference type="HOGENOM" id="CLU_2770226_0_0_7"/>
<sequence>MKKRNYIKNFKNNENIKKKRLAFKKSKKRALEFLNNKDYRDFIVKVKSKQRSDDEILEILELIYLKI</sequence>
<gene>
    <name evidence="1" type="ORF">NY40_0541</name>
</gene>
<organism evidence="1 2">
    <name type="scientific">Helicobacter pylori NY40</name>
    <dbReference type="NCBI Taxonomy" id="1426844"/>
    <lineage>
        <taxon>Bacteria</taxon>
        <taxon>Pseudomonadati</taxon>
        <taxon>Campylobacterota</taxon>
        <taxon>Epsilonproteobacteria</taxon>
        <taxon>Campylobacterales</taxon>
        <taxon>Helicobacteraceae</taxon>
        <taxon>Helicobacter</taxon>
    </lineage>
</organism>
<evidence type="ECO:0000313" key="2">
    <source>
        <dbReference type="Proteomes" id="UP000031662"/>
    </source>
</evidence>
<evidence type="ECO:0000313" key="1">
    <source>
        <dbReference type="EMBL" id="BAO97560.1"/>
    </source>
</evidence>
<proteinExistence type="predicted"/>
<dbReference type="EMBL" id="AP014523">
    <property type="protein sequence ID" value="BAO97560.1"/>
    <property type="molecule type" value="Genomic_DNA"/>
</dbReference>
<protein>
    <submittedName>
        <fullName evidence="1">KHP30-like phage protein</fullName>
    </submittedName>
</protein>
<reference evidence="1 2" key="1">
    <citation type="submission" date="2013-11" db="EMBL/GenBank/DDBJ databases">
        <title>Estimation of Helicobacter pylori bacteriophage ecology using H. pylori isolates.</title>
        <authorList>
            <person name="Uchiyama J."/>
            <person name="Takemura-Uchiyama I."/>
            <person name="Ujihara T."/>
            <person name="Matsuzaki S."/>
        </authorList>
    </citation>
    <scope>NUCLEOTIDE SEQUENCE [LARGE SCALE GENOMIC DNA]</scope>
    <source>
        <strain evidence="1 2">NY40</strain>
    </source>
</reference>
<name>A0A060PSH2_HELPX</name>